<reference evidence="7 8" key="1">
    <citation type="submission" date="2020-08" db="EMBL/GenBank/DDBJ databases">
        <title>Genomic Encyclopedia of Type Strains, Phase III (KMG-III): the genomes of soil and plant-associated and newly described type strains.</title>
        <authorList>
            <person name="Whitman W."/>
        </authorList>
    </citation>
    <scope>NUCLEOTIDE SEQUENCE [LARGE SCALE GENOMIC DNA]</scope>
    <source>
        <strain evidence="7 8">CECT 8960</strain>
    </source>
</reference>
<dbReference type="Pfam" id="PF00171">
    <property type="entry name" value="Aldedh"/>
    <property type="match status" value="1"/>
</dbReference>
<dbReference type="InterPro" id="IPR016161">
    <property type="entry name" value="Ald_DH/histidinol_DH"/>
</dbReference>
<dbReference type="GO" id="GO:0004029">
    <property type="term" value="F:aldehyde dehydrogenase (NAD+) activity"/>
    <property type="evidence" value="ECO:0007669"/>
    <property type="project" value="UniProtKB-EC"/>
</dbReference>
<organism evidence="7 8">
    <name type="scientific">Actinophytocola algeriensis</name>
    <dbReference type="NCBI Taxonomy" id="1768010"/>
    <lineage>
        <taxon>Bacteria</taxon>
        <taxon>Bacillati</taxon>
        <taxon>Actinomycetota</taxon>
        <taxon>Actinomycetes</taxon>
        <taxon>Pseudonocardiales</taxon>
        <taxon>Pseudonocardiaceae</taxon>
    </lineage>
</organism>
<dbReference type="PROSITE" id="PS00687">
    <property type="entry name" value="ALDEHYDE_DEHYDR_GLU"/>
    <property type="match status" value="1"/>
</dbReference>
<evidence type="ECO:0000313" key="7">
    <source>
        <dbReference type="EMBL" id="MBB4907985.1"/>
    </source>
</evidence>
<comment type="similarity">
    <text evidence="1 5">Belongs to the aldehyde dehydrogenase family.</text>
</comment>
<accession>A0A7W7Q6J7</accession>
<feature type="active site" evidence="4">
    <location>
        <position position="248"/>
    </location>
</feature>
<protein>
    <submittedName>
        <fullName evidence="7">Aldehyde dehydrogenase (NAD+)</fullName>
        <ecNumber evidence="7">1.2.1.3</ecNumber>
    </submittedName>
</protein>
<dbReference type="EC" id="1.2.1.3" evidence="7"/>
<evidence type="ECO:0000256" key="3">
    <source>
        <dbReference type="ARBA" id="ARBA00023027"/>
    </source>
</evidence>
<dbReference type="FunFam" id="3.40.309.10:FF:000009">
    <property type="entry name" value="Aldehyde dehydrogenase A"/>
    <property type="match status" value="1"/>
</dbReference>
<evidence type="ECO:0000256" key="1">
    <source>
        <dbReference type="ARBA" id="ARBA00009986"/>
    </source>
</evidence>
<dbReference type="Proteomes" id="UP000520767">
    <property type="component" value="Unassembled WGS sequence"/>
</dbReference>
<name>A0A7W7Q6J7_9PSEU</name>
<feature type="domain" description="Aldehyde dehydrogenase" evidence="6">
    <location>
        <begin position="13"/>
        <end position="473"/>
    </location>
</feature>
<dbReference type="SUPFAM" id="SSF53720">
    <property type="entry name" value="ALDH-like"/>
    <property type="match status" value="1"/>
</dbReference>
<keyword evidence="3" id="KW-0520">NAD</keyword>
<dbReference type="InterPro" id="IPR016162">
    <property type="entry name" value="Ald_DH_N"/>
</dbReference>
<evidence type="ECO:0000256" key="5">
    <source>
        <dbReference type="RuleBase" id="RU003345"/>
    </source>
</evidence>
<dbReference type="InterPro" id="IPR029510">
    <property type="entry name" value="Ald_DH_CS_GLU"/>
</dbReference>
<dbReference type="InterPro" id="IPR016163">
    <property type="entry name" value="Ald_DH_C"/>
</dbReference>
<dbReference type="EMBL" id="JACHJQ010000004">
    <property type="protein sequence ID" value="MBB4907985.1"/>
    <property type="molecule type" value="Genomic_DNA"/>
</dbReference>
<evidence type="ECO:0000313" key="8">
    <source>
        <dbReference type="Proteomes" id="UP000520767"/>
    </source>
</evidence>
<dbReference type="Gene3D" id="3.40.605.10">
    <property type="entry name" value="Aldehyde Dehydrogenase, Chain A, domain 1"/>
    <property type="match status" value="1"/>
</dbReference>
<evidence type="ECO:0000256" key="2">
    <source>
        <dbReference type="ARBA" id="ARBA00023002"/>
    </source>
</evidence>
<dbReference type="InterPro" id="IPR015590">
    <property type="entry name" value="Aldehyde_DH_dom"/>
</dbReference>
<proteinExistence type="inferred from homology"/>
<dbReference type="AlphaFoldDB" id="A0A7W7Q6J7"/>
<dbReference type="Gene3D" id="3.40.309.10">
    <property type="entry name" value="Aldehyde Dehydrogenase, Chain A, domain 2"/>
    <property type="match status" value="1"/>
</dbReference>
<sequence length="484" mass="52834">MRSDQFIAGEWRTGSMDKVLVDRNPFDGSTIAEFNCASVEDVDEAYRAAERAKSEWDRVNPYAKRAVFERAVRYVEDHTDQIVDIIIDELGGTRLKAHFEIGLVIDMLKEAATFPLRMDGRILPSPTDDKENRVYREPVGVVGVISPFNFPFFLGMKSVAPALGAGNGVVLKPHEDTPIVGGTLIAEVFEAAGLPAGLLNVVITEIPAIGDAFVEHPVPRVISFTGSAAVGRHVAEVAVRNFKKPILELGGNSALIVLPDADLEVAVNAAVFSRFTHQGQVCMSANRVLVHRDVFDEFASRYVAKAQSLPVGDPRDPDTILGPLINQRQADRLAEQVERGIADGARPLLRGGVLDPANGTLFHPTVLTDVTPEMSVMQEELFGPVVCLVPFDTEDEAVDIANDTRFGLSGAIHTRNLDKGVELAKRIHTGMVHINDSTIADEPIVPFGGEKQSGLGRMNGDWSLDEFTTLKWISIHRGRAQFPY</sequence>
<keyword evidence="8" id="KW-1185">Reference proteome</keyword>
<dbReference type="RefSeq" id="WP_225944092.1">
    <property type="nucleotide sequence ID" value="NZ_JACHJQ010000004.1"/>
</dbReference>
<keyword evidence="2 5" id="KW-0560">Oxidoreductase</keyword>
<dbReference type="PANTHER" id="PTHR42986">
    <property type="entry name" value="BENZALDEHYDE DEHYDROGENASE YFMT"/>
    <property type="match status" value="1"/>
</dbReference>
<evidence type="ECO:0000259" key="6">
    <source>
        <dbReference type="Pfam" id="PF00171"/>
    </source>
</evidence>
<evidence type="ECO:0000256" key="4">
    <source>
        <dbReference type="PROSITE-ProRule" id="PRU10007"/>
    </source>
</evidence>
<dbReference type="PANTHER" id="PTHR42986:SF1">
    <property type="entry name" value="BENZALDEHYDE DEHYDROGENASE YFMT"/>
    <property type="match status" value="1"/>
</dbReference>
<comment type="caution">
    <text evidence="7">The sequence shown here is derived from an EMBL/GenBank/DDBJ whole genome shotgun (WGS) entry which is preliminary data.</text>
</comment>
<gene>
    <name evidence="7" type="ORF">FHR82_004227</name>
</gene>